<keyword evidence="1" id="KW-0732">Signal</keyword>
<feature type="chain" id="PRO_5017209690" evidence="1">
    <location>
        <begin position="24"/>
        <end position="160"/>
    </location>
</feature>
<evidence type="ECO:0000256" key="1">
    <source>
        <dbReference type="SAM" id="SignalP"/>
    </source>
</evidence>
<evidence type="ECO:0000313" key="3">
    <source>
        <dbReference type="Proteomes" id="UP000282195"/>
    </source>
</evidence>
<proteinExistence type="predicted"/>
<dbReference type="EMBL" id="CP032694">
    <property type="protein sequence ID" value="AYG60465.1"/>
    <property type="molecule type" value="Genomic_DNA"/>
</dbReference>
<dbReference type="RefSeq" id="WP_120705441.1">
    <property type="nucleotide sequence ID" value="NZ_CP032694.1"/>
</dbReference>
<feature type="signal peptide" evidence="1">
    <location>
        <begin position="1"/>
        <end position="23"/>
    </location>
</feature>
<dbReference type="AlphaFoldDB" id="A0A387FSQ3"/>
<reference evidence="2 3" key="1">
    <citation type="submission" date="2018-10" db="EMBL/GenBank/DDBJ databases">
        <title>Rhizobium etli, R. leguminosarum and a new Rhizobium genospecies from Phaseolus dumosus.</title>
        <authorList>
            <person name="Ramirez-Puebla S.T."/>
            <person name="Rogel-Hernandez M.A."/>
            <person name="Guerrero G."/>
            <person name="Ormeno-Orrillo E."/>
            <person name="Martinez-Romero J.C."/>
            <person name="Negrete-Yankelevich S."/>
            <person name="Martinez-Romero E."/>
        </authorList>
    </citation>
    <scope>NUCLEOTIDE SEQUENCE [LARGE SCALE GENOMIC DNA]</scope>
    <source>
        <strain evidence="2 3">CCGE525</strain>
    </source>
</reference>
<organism evidence="2 3">
    <name type="scientific">Rhizobium jaguaris</name>
    <dbReference type="NCBI Taxonomy" id="1312183"/>
    <lineage>
        <taxon>Bacteria</taxon>
        <taxon>Pseudomonadati</taxon>
        <taxon>Pseudomonadota</taxon>
        <taxon>Alphaproteobacteria</taxon>
        <taxon>Hyphomicrobiales</taxon>
        <taxon>Rhizobiaceae</taxon>
        <taxon>Rhizobium/Agrobacterium group</taxon>
        <taxon>Rhizobium</taxon>
    </lineage>
</organism>
<dbReference type="KEGG" id="rjg:CCGE525_17845"/>
<dbReference type="Proteomes" id="UP000282195">
    <property type="component" value="Chromosome"/>
</dbReference>
<name>A0A387FSQ3_9HYPH</name>
<keyword evidence="3" id="KW-1185">Reference proteome</keyword>
<dbReference type="Pfam" id="PF06186">
    <property type="entry name" value="DUF992"/>
    <property type="match status" value="1"/>
</dbReference>
<gene>
    <name evidence="2" type="ORF">CCGE525_17845</name>
</gene>
<protein>
    <submittedName>
        <fullName evidence="2">DUF992 domain-containing protein</fullName>
    </submittedName>
</protein>
<evidence type="ECO:0000313" key="2">
    <source>
        <dbReference type="EMBL" id="AYG60465.1"/>
    </source>
</evidence>
<accession>A0A387FSQ3</accession>
<dbReference type="OrthoDB" id="7362478at2"/>
<dbReference type="InterPro" id="IPR009333">
    <property type="entry name" value="DUF992"/>
</dbReference>
<sequence length="160" mass="16186">MLKHILLASAALSAAVWATPASSADYTTLGRLTCTSEGSTGMIVMSQKNLMCTFEPGNGGPGARYAGTVQKYGVDLGVTGRSVMVWAVLAKTGTPWTDIALAGEYYGVGADASFAAGGGAKVIAGGTNKAFMLQPLNVQAQEGVNVAVGVEKLTLAPASI</sequence>